<dbReference type="Gene3D" id="3.40.630.30">
    <property type="match status" value="1"/>
</dbReference>
<gene>
    <name evidence="6" type="ORF">CWS01_12195</name>
</gene>
<evidence type="ECO:0000313" key="7">
    <source>
        <dbReference type="Proteomes" id="UP000233375"/>
    </source>
</evidence>
<dbReference type="GO" id="GO:0016747">
    <property type="term" value="F:acyltransferase activity, transferring groups other than amino-acyl groups"/>
    <property type="evidence" value="ECO:0007669"/>
    <property type="project" value="InterPro"/>
</dbReference>
<protein>
    <submittedName>
        <fullName evidence="6">N-acetyltransferase</fullName>
    </submittedName>
</protein>
<organism evidence="6 7">
    <name type="scientific">Niallia nealsonii</name>
    <dbReference type="NCBI Taxonomy" id="115979"/>
    <lineage>
        <taxon>Bacteria</taxon>
        <taxon>Bacillati</taxon>
        <taxon>Bacillota</taxon>
        <taxon>Bacilli</taxon>
        <taxon>Bacillales</taxon>
        <taxon>Bacillaceae</taxon>
        <taxon>Niallia</taxon>
    </lineage>
</organism>
<dbReference type="FunFam" id="3.40.630.30:FF:000026">
    <property type="entry name" value="Phosphinothricin acetyltransferase"/>
    <property type="match status" value="1"/>
</dbReference>
<dbReference type="SUPFAM" id="SSF55729">
    <property type="entry name" value="Acyl-CoA N-acyltransferases (Nat)"/>
    <property type="match status" value="1"/>
</dbReference>
<reference evidence="6 7" key="1">
    <citation type="journal article" date="2003" name="Int. J. Syst. Evol. Microbiol.">
        <title>Bacillus nealsonii sp. nov., isolated from a spacecraft-assembly facility, whose spores are gamma-radiation resistant.</title>
        <authorList>
            <person name="Venkateswaran K."/>
            <person name="Kempf M."/>
            <person name="Chen F."/>
            <person name="Satomi M."/>
            <person name="Nicholson W."/>
            <person name="Kern R."/>
        </authorList>
    </citation>
    <scope>NUCLEOTIDE SEQUENCE [LARGE SCALE GENOMIC DNA]</scope>
    <source>
        <strain evidence="6 7">FO-92</strain>
    </source>
</reference>
<evidence type="ECO:0000256" key="3">
    <source>
        <dbReference type="ARBA" id="ARBA00050603"/>
    </source>
</evidence>
<keyword evidence="1 6" id="KW-0808">Transferase</keyword>
<dbReference type="PANTHER" id="PTHR43072:SF23">
    <property type="entry name" value="UPF0039 PROTEIN C11D3.02C"/>
    <property type="match status" value="1"/>
</dbReference>
<dbReference type="CDD" id="cd04301">
    <property type="entry name" value="NAT_SF"/>
    <property type="match status" value="1"/>
</dbReference>
<evidence type="ECO:0000256" key="1">
    <source>
        <dbReference type="ARBA" id="ARBA00022679"/>
    </source>
</evidence>
<dbReference type="Pfam" id="PF00583">
    <property type="entry name" value="Acetyltransf_1"/>
    <property type="match status" value="1"/>
</dbReference>
<name>A0A2N0Z1I5_9BACI</name>
<sequence length="170" mass="19725">MIRDMQEKDLPEVLEIYNDAIIHTTAVYSYTPQTLKDRQLWYKQKLEDGYPVLVFEENNIVMGFATYGQFRPWPGFKYTIEHSVYVHKEFRKKGIGTKLLKALIAVAESQKYATLIAGIDANNEKSILAHTKLGFYHAGTIKRAGYKFEKWLDLSFYQLDLQGPDHPTEN</sequence>
<dbReference type="PROSITE" id="PS51186">
    <property type="entry name" value="GNAT"/>
    <property type="match status" value="1"/>
</dbReference>
<comment type="catalytic activity">
    <reaction evidence="3">
        <text>L-methionine sulfoximine + acetyl-CoA = N-acetyl-L-methionine sulfoximine + CoA + H(+)</text>
        <dbReference type="Rhea" id="RHEA:47660"/>
        <dbReference type="ChEBI" id="CHEBI:15378"/>
        <dbReference type="ChEBI" id="CHEBI:57287"/>
        <dbReference type="ChEBI" id="CHEBI:57288"/>
        <dbReference type="ChEBI" id="CHEBI:87826"/>
        <dbReference type="ChEBI" id="CHEBI:87827"/>
    </reaction>
</comment>
<dbReference type="InterPro" id="IPR016181">
    <property type="entry name" value="Acyl_CoA_acyltransferase"/>
</dbReference>
<evidence type="ECO:0000259" key="5">
    <source>
        <dbReference type="PROSITE" id="PS51186"/>
    </source>
</evidence>
<dbReference type="OrthoDB" id="9798006at2"/>
<dbReference type="AlphaFoldDB" id="A0A2N0Z1I5"/>
<dbReference type="EMBL" id="PISE01000025">
    <property type="protein sequence ID" value="PKG23371.1"/>
    <property type="molecule type" value="Genomic_DNA"/>
</dbReference>
<feature type="domain" description="N-acetyltransferase" evidence="5">
    <location>
        <begin position="1"/>
        <end position="153"/>
    </location>
</feature>
<evidence type="ECO:0000256" key="2">
    <source>
        <dbReference type="ARBA" id="ARBA00023315"/>
    </source>
</evidence>
<keyword evidence="2" id="KW-0012">Acyltransferase</keyword>
<dbReference type="PANTHER" id="PTHR43072">
    <property type="entry name" value="N-ACETYLTRANSFERASE"/>
    <property type="match status" value="1"/>
</dbReference>
<comment type="caution">
    <text evidence="6">The sequence shown here is derived from an EMBL/GenBank/DDBJ whole genome shotgun (WGS) entry which is preliminary data.</text>
</comment>
<proteinExistence type="predicted"/>
<dbReference type="InterPro" id="IPR000182">
    <property type="entry name" value="GNAT_dom"/>
</dbReference>
<evidence type="ECO:0000256" key="4">
    <source>
        <dbReference type="ARBA" id="ARBA00051334"/>
    </source>
</evidence>
<comment type="catalytic activity">
    <reaction evidence="4">
        <text>L-methionine sulfone + acetyl-CoA = N-acetyl-L-methionine sulfone + CoA + H(+)</text>
        <dbReference type="Rhea" id="RHEA:47656"/>
        <dbReference type="ChEBI" id="CHEBI:15378"/>
        <dbReference type="ChEBI" id="CHEBI:57287"/>
        <dbReference type="ChEBI" id="CHEBI:57288"/>
        <dbReference type="ChEBI" id="CHEBI:87824"/>
        <dbReference type="ChEBI" id="CHEBI:87825"/>
    </reaction>
</comment>
<dbReference type="RefSeq" id="WP_101177477.1">
    <property type="nucleotide sequence ID" value="NZ_PISE01000025.1"/>
</dbReference>
<evidence type="ECO:0000313" key="6">
    <source>
        <dbReference type="EMBL" id="PKG23371.1"/>
    </source>
</evidence>
<keyword evidence="7" id="KW-1185">Reference proteome</keyword>
<accession>A0A2N0Z1I5</accession>
<dbReference type="Proteomes" id="UP000233375">
    <property type="component" value="Unassembled WGS sequence"/>
</dbReference>